<accession>A0A2P6MQA8</accession>
<protein>
    <submittedName>
        <fullName evidence="1">Uncharacterized protein</fullName>
    </submittedName>
</protein>
<dbReference type="AlphaFoldDB" id="A0A2P6MQA8"/>
<comment type="caution">
    <text evidence="1">The sequence shown here is derived from an EMBL/GenBank/DDBJ whole genome shotgun (WGS) entry which is preliminary data.</text>
</comment>
<dbReference type="InParanoid" id="A0A2P6MQA8"/>
<evidence type="ECO:0000313" key="1">
    <source>
        <dbReference type="EMBL" id="PRP73894.1"/>
    </source>
</evidence>
<keyword evidence="2" id="KW-1185">Reference proteome</keyword>
<dbReference type="Proteomes" id="UP000241769">
    <property type="component" value="Unassembled WGS sequence"/>
</dbReference>
<dbReference type="EMBL" id="MDYQ01000529">
    <property type="protein sequence ID" value="PRP73894.1"/>
    <property type="molecule type" value="Genomic_DNA"/>
</dbReference>
<organism evidence="1 2">
    <name type="scientific">Planoprotostelium fungivorum</name>
    <dbReference type="NCBI Taxonomy" id="1890364"/>
    <lineage>
        <taxon>Eukaryota</taxon>
        <taxon>Amoebozoa</taxon>
        <taxon>Evosea</taxon>
        <taxon>Variosea</taxon>
        <taxon>Cavosteliida</taxon>
        <taxon>Cavosteliaceae</taxon>
        <taxon>Planoprotostelium</taxon>
    </lineage>
</organism>
<name>A0A2P6MQA8_9EUKA</name>
<evidence type="ECO:0000313" key="2">
    <source>
        <dbReference type="Proteomes" id="UP000241769"/>
    </source>
</evidence>
<sequence>MTAQLKAKLWSIDFQTSWFILLNNKGSTPHPQWTQEPHITQACPYLPVHRCPEGLPYPLLVPQLTYIFFATFFRVSSLDCRVQSYQLASNGLVAPNGVKLISE</sequence>
<proteinExistence type="predicted"/>
<reference evidence="1 2" key="1">
    <citation type="journal article" date="2018" name="Genome Biol. Evol.">
        <title>Multiple Roots of Fruiting Body Formation in Amoebozoa.</title>
        <authorList>
            <person name="Hillmann F."/>
            <person name="Forbes G."/>
            <person name="Novohradska S."/>
            <person name="Ferling I."/>
            <person name="Riege K."/>
            <person name="Groth M."/>
            <person name="Westermann M."/>
            <person name="Marz M."/>
            <person name="Spaller T."/>
            <person name="Winckler T."/>
            <person name="Schaap P."/>
            <person name="Glockner G."/>
        </authorList>
    </citation>
    <scope>NUCLEOTIDE SEQUENCE [LARGE SCALE GENOMIC DNA]</scope>
    <source>
        <strain evidence="1 2">Jena</strain>
    </source>
</reference>
<gene>
    <name evidence="1" type="ORF">PROFUN_16499</name>
</gene>